<evidence type="ECO:0000313" key="1">
    <source>
        <dbReference type="EMBL" id="AEF40186.1"/>
    </source>
</evidence>
<dbReference type="EMBL" id="CP002786">
    <property type="protein sequence ID" value="AEF40186.1"/>
    <property type="molecule type" value="Genomic_DNA"/>
</dbReference>
<dbReference type="InterPro" id="IPR008257">
    <property type="entry name" value="Pept_M19"/>
</dbReference>
<dbReference type="RefSeq" id="WP_013806535.1">
    <property type="nucleotide sequence ID" value="NC_015564.1"/>
</dbReference>
<dbReference type="PANTHER" id="PTHR10443:SF12">
    <property type="entry name" value="DIPEPTIDASE"/>
    <property type="match status" value="1"/>
</dbReference>
<dbReference type="GO" id="GO:0070573">
    <property type="term" value="F:metallodipeptidase activity"/>
    <property type="evidence" value="ECO:0007669"/>
    <property type="project" value="InterPro"/>
</dbReference>
<dbReference type="PROSITE" id="PS51365">
    <property type="entry name" value="RENAL_DIPEPTIDASE_2"/>
    <property type="match status" value="1"/>
</dbReference>
<dbReference type="HOGENOM" id="CLU_031404_0_0_11"/>
<dbReference type="Pfam" id="PF01244">
    <property type="entry name" value="Peptidase_M19"/>
    <property type="match status" value="1"/>
</dbReference>
<dbReference type="GO" id="GO:0006508">
    <property type="term" value="P:proteolysis"/>
    <property type="evidence" value="ECO:0007669"/>
    <property type="project" value="InterPro"/>
</dbReference>
<evidence type="ECO:0000313" key="2">
    <source>
        <dbReference type="Proteomes" id="UP000009235"/>
    </source>
</evidence>
<dbReference type="STRING" id="443218.AS9A_1737"/>
<protein>
    <submittedName>
        <fullName evidence="1">Putative dipeptidase</fullName>
    </submittedName>
</protein>
<sequence length="351" mass="36768">MSRKPWRVSDEVLTRAVELNRDSLTVDMHTHGRSIVPEALRMAAERVFPVPRDPLANLAAGAVNVAVVTAIGDPIGTAWRPRSAWSGVREQLARARGEGADAAISVITEAVSLPAADSTVIVLGVEGSDVVGDDPSRLSELHEMGVRLLGLVHYRDNGIGTISTSLAGKRGSRAVRSGRRTAGLTPLGREVISEMNRLGMVVDLAHADRATTIAACEQSNAPVISSHTAAASVKEFPRYIGDDEAEAIADTGGLVGLWPMRLRDAAMVDLDDFARHASHLADLIGPEHLCIGTDMNGVVSYAHGFGGSKDFPMLAAALLQAGFASGEVAAILGANAQRVLAKVLSTGNGTP</sequence>
<organism evidence="1 2">
    <name type="scientific">Hoyosella subflava (strain DSM 45089 / JCM 17490 / NBRC 109087 / DQS3-9A1)</name>
    <name type="common">Amycolicicoccus subflavus</name>
    <dbReference type="NCBI Taxonomy" id="443218"/>
    <lineage>
        <taxon>Bacteria</taxon>
        <taxon>Bacillati</taxon>
        <taxon>Actinomycetota</taxon>
        <taxon>Actinomycetes</taxon>
        <taxon>Mycobacteriales</taxon>
        <taxon>Hoyosellaceae</taxon>
        <taxon>Hoyosella</taxon>
    </lineage>
</organism>
<dbReference type="PANTHER" id="PTHR10443">
    <property type="entry name" value="MICROSOMAL DIPEPTIDASE"/>
    <property type="match status" value="1"/>
</dbReference>
<dbReference type="AlphaFoldDB" id="F6EKQ0"/>
<dbReference type="Gene3D" id="3.20.20.140">
    <property type="entry name" value="Metal-dependent hydrolases"/>
    <property type="match status" value="1"/>
</dbReference>
<dbReference type="InterPro" id="IPR032466">
    <property type="entry name" value="Metal_Hydrolase"/>
</dbReference>
<gene>
    <name evidence="1" type="ordered locus">AS9A_1737</name>
</gene>
<proteinExistence type="predicted"/>
<accession>F6EKQ0</accession>
<keyword evidence="2" id="KW-1185">Reference proteome</keyword>
<name>F6EKQ0_HOYSD</name>
<dbReference type="SUPFAM" id="SSF51556">
    <property type="entry name" value="Metallo-dependent hydrolases"/>
    <property type="match status" value="1"/>
</dbReference>
<dbReference type="OrthoDB" id="9804920at2"/>
<reference evidence="1 2" key="1">
    <citation type="journal article" date="2011" name="J. Bacteriol.">
        <title>Complete genome sequence of Amycolicicoccus subflavus DQS3-9A1T, an actinomycete isolated from crude oil-polluted soil.</title>
        <authorList>
            <person name="Cai M."/>
            <person name="Chen W.M."/>
            <person name="Nie Y."/>
            <person name="Chi C.Q."/>
            <person name="Wang Y.N."/>
            <person name="Tang Y.Q."/>
            <person name="Li G.Y."/>
            <person name="Wu X.L."/>
        </authorList>
    </citation>
    <scope>NUCLEOTIDE SEQUENCE [LARGE SCALE GENOMIC DNA]</scope>
    <source>
        <strain evidence="2">DSM 45089 / DQS3-9A1</strain>
    </source>
</reference>
<dbReference type="Proteomes" id="UP000009235">
    <property type="component" value="Chromosome"/>
</dbReference>
<dbReference type="KEGG" id="asd:AS9A_1737"/>
<dbReference type="eggNOG" id="COG2355">
    <property type="taxonomic scope" value="Bacteria"/>
</dbReference>